<proteinExistence type="predicted"/>
<sequence>MKRTLASVALATASVSLVHAQSTLTLYGIVDAGITWVSNQRGHSAILEDTGIAQANRWGLQGAEDLGGGTKAVFTLENGFTLGNGALGQGGAMFGRTAMVGLAGRFGTLTLGRQYDFMVDNLVFNTAIARFGGVYAAHGLDVDRLAGEQVNNAVKYASPKFRGASVGAMYGFSNVAGSFGGTTGAPRFSSFGFAYDNDGPFAIGLAYTNANGTGASVAEAALLGTAVRNVGIGARYRVGPVTVFGNYTNNRIQRGSGAPSIVASVVEAGIDTSFAVDTFAGISYIYNHYPDGQVSQLSTAIHYFLSKRTDLYASVNVAHSNSPQQPAGIFLIVNPATNVGYSTSRNQIALRVGLRSKF</sequence>
<keyword evidence="4" id="KW-1134">Transmembrane beta strand</keyword>
<dbReference type="GO" id="GO:0015288">
    <property type="term" value="F:porin activity"/>
    <property type="evidence" value="ECO:0007669"/>
    <property type="project" value="UniProtKB-KW"/>
</dbReference>
<dbReference type="PANTHER" id="PTHR34501">
    <property type="entry name" value="PROTEIN YDDL-RELATED"/>
    <property type="match status" value="1"/>
</dbReference>
<dbReference type="PRINTS" id="PR00184">
    <property type="entry name" value="NEISSPPORIN"/>
</dbReference>
<gene>
    <name evidence="12" type="ORF">C6P98_10480</name>
</gene>
<accession>A0A8E2RZ88</accession>
<evidence type="ECO:0000256" key="4">
    <source>
        <dbReference type="ARBA" id="ARBA00022452"/>
    </source>
</evidence>
<evidence type="ECO:0000313" key="13">
    <source>
        <dbReference type="Proteomes" id="UP000237686"/>
    </source>
</evidence>
<keyword evidence="6" id="KW-0732">Signal</keyword>
<dbReference type="RefSeq" id="WP_006409306.1">
    <property type="nucleotide sequence ID" value="NZ_CADETI010000012.1"/>
</dbReference>
<evidence type="ECO:0000256" key="10">
    <source>
        <dbReference type="ARBA" id="ARBA00023237"/>
    </source>
</evidence>
<dbReference type="EMBL" id="PVFZ01000031">
    <property type="protein sequence ID" value="PRF24945.1"/>
    <property type="molecule type" value="Genomic_DNA"/>
</dbReference>
<keyword evidence="5" id="KW-0812">Transmembrane</keyword>
<dbReference type="PANTHER" id="PTHR34501:SF9">
    <property type="entry name" value="MAJOR OUTER MEMBRANE PROTEIN P.IA"/>
    <property type="match status" value="1"/>
</dbReference>
<organism evidence="12 13">
    <name type="scientific">Burkholderia multivorans</name>
    <dbReference type="NCBI Taxonomy" id="87883"/>
    <lineage>
        <taxon>Bacteria</taxon>
        <taxon>Pseudomonadati</taxon>
        <taxon>Pseudomonadota</taxon>
        <taxon>Betaproteobacteria</taxon>
        <taxon>Burkholderiales</taxon>
        <taxon>Burkholderiaceae</taxon>
        <taxon>Burkholderia</taxon>
        <taxon>Burkholderia cepacia complex</taxon>
    </lineage>
</organism>
<evidence type="ECO:0000256" key="9">
    <source>
        <dbReference type="ARBA" id="ARBA00023136"/>
    </source>
</evidence>
<evidence type="ECO:0000256" key="6">
    <source>
        <dbReference type="ARBA" id="ARBA00022729"/>
    </source>
</evidence>
<dbReference type="GO" id="GO:0006811">
    <property type="term" value="P:monoatomic ion transport"/>
    <property type="evidence" value="ECO:0007669"/>
    <property type="project" value="UniProtKB-KW"/>
</dbReference>
<comment type="caution">
    <text evidence="12">The sequence shown here is derived from an EMBL/GenBank/DDBJ whole genome shotgun (WGS) entry which is preliminary data.</text>
</comment>
<name>A0A8E2RZ88_9BURK</name>
<evidence type="ECO:0000256" key="5">
    <source>
        <dbReference type="ARBA" id="ARBA00022692"/>
    </source>
</evidence>
<reference evidence="12 13" key="1">
    <citation type="submission" date="2018-03" db="EMBL/GenBank/DDBJ databases">
        <authorList>
            <person name="Nguyen K."/>
            <person name="Fouts D."/>
            <person name="Sutton G."/>
        </authorList>
    </citation>
    <scope>NUCLEOTIDE SEQUENCE [LARGE SCALE GENOMIC DNA]</scope>
    <source>
        <strain evidence="12 13">AU17135</strain>
    </source>
</reference>
<dbReference type="Gene3D" id="2.40.160.10">
    <property type="entry name" value="Porin"/>
    <property type="match status" value="1"/>
</dbReference>
<evidence type="ECO:0000256" key="2">
    <source>
        <dbReference type="ARBA" id="ARBA00011233"/>
    </source>
</evidence>
<evidence type="ECO:0000313" key="12">
    <source>
        <dbReference type="EMBL" id="PRF24945.1"/>
    </source>
</evidence>
<dbReference type="Pfam" id="PF13609">
    <property type="entry name" value="Porin_4"/>
    <property type="match status" value="1"/>
</dbReference>
<evidence type="ECO:0000256" key="8">
    <source>
        <dbReference type="ARBA" id="ARBA00023114"/>
    </source>
</evidence>
<protein>
    <submittedName>
        <fullName evidence="12">Porin</fullName>
    </submittedName>
</protein>
<keyword evidence="3" id="KW-0813">Transport</keyword>
<dbReference type="AlphaFoldDB" id="A0A8E2RZ88"/>
<dbReference type="InterPro" id="IPR033900">
    <property type="entry name" value="Gram_neg_porin_domain"/>
</dbReference>
<dbReference type="GO" id="GO:0009279">
    <property type="term" value="C:cell outer membrane"/>
    <property type="evidence" value="ECO:0007669"/>
    <property type="project" value="UniProtKB-SubCell"/>
</dbReference>
<dbReference type="CDD" id="cd00342">
    <property type="entry name" value="gram_neg_porins"/>
    <property type="match status" value="1"/>
</dbReference>
<keyword evidence="10" id="KW-0998">Cell outer membrane</keyword>
<evidence type="ECO:0000256" key="1">
    <source>
        <dbReference type="ARBA" id="ARBA00004571"/>
    </source>
</evidence>
<feature type="domain" description="Porin" evidence="11">
    <location>
        <begin position="6"/>
        <end position="318"/>
    </location>
</feature>
<comment type="subcellular location">
    <subcellularLocation>
        <location evidence="1">Cell outer membrane</location>
        <topology evidence="1">Multi-pass membrane protein</topology>
    </subcellularLocation>
</comment>
<keyword evidence="7" id="KW-0406">Ion transport</keyword>
<dbReference type="InterPro" id="IPR002299">
    <property type="entry name" value="Porin_Neis"/>
</dbReference>
<comment type="subunit">
    <text evidence="2">Homotrimer.</text>
</comment>
<dbReference type="InterPro" id="IPR023614">
    <property type="entry name" value="Porin_dom_sf"/>
</dbReference>
<dbReference type="InterPro" id="IPR050298">
    <property type="entry name" value="Gram-neg_bact_OMP"/>
</dbReference>
<keyword evidence="9" id="KW-0472">Membrane</keyword>
<dbReference type="SUPFAM" id="SSF56935">
    <property type="entry name" value="Porins"/>
    <property type="match status" value="1"/>
</dbReference>
<dbReference type="Proteomes" id="UP000237686">
    <property type="component" value="Unassembled WGS sequence"/>
</dbReference>
<evidence type="ECO:0000256" key="3">
    <source>
        <dbReference type="ARBA" id="ARBA00022448"/>
    </source>
</evidence>
<keyword evidence="8" id="KW-0626">Porin</keyword>
<evidence type="ECO:0000259" key="11">
    <source>
        <dbReference type="Pfam" id="PF13609"/>
    </source>
</evidence>
<dbReference type="GO" id="GO:0046930">
    <property type="term" value="C:pore complex"/>
    <property type="evidence" value="ECO:0007669"/>
    <property type="project" value="UniProtKB-KW"/>
</dbReference>
<evidence type="ECO:0000256" key="7">
    <source>
        <dbReference type="ARBA" id="ARBA00023065"/>
    </source>
</evidence>